<dbReference type="Gene3D" id="3.40.50.720">
    <property type="entry name" value="NAD(P)-binding Rossmann-like Domain"/>
    <property type="match status" value="1"/>
</dbReference>
<keyword evidence="4" id="KW-1185">Reference proteome</keyword>
<dbReference type="Pfam" id="PF13561">
    <property type="entry name" value="adh_short_C2"/>
    <property type="match status" value="1"/>
</dbReference>
<dbReference type="CDD" id="cd05233">
    <property type="entry name" value="SDR_c"/>
    <property type="match status" value="1"/>
</dbReference>
<evidence type="ECO:0000313" key="3">
    <source>
        <dbReference type="EMBL" id="PMD49570.1"/>
    </source>
</evidence>
<dbReference type="PANTHER" id="PTHR43477">
    <property type="entry name" value="DIHYDROANTICAPSIN 7-DEHYDROGENASE"/>
    <property type="match status" value="1"/>
</dbReference>
<dbReference type="AlphaFoldDB" id="A0A2J6SFP4"/>
<dbReference type="RefSeq" id="XP_024726474.1">
    <property type="nucleotide sequence ID" value="XM_024888279.1"/>
</dbReference>
<reference evidence="3 4" key="1">
    <citation type="submission" date="2016-04" db="EMBL/GenBank/DDBJ databases">
        <title>A degradative enzymes factory behind the ericoid mycorrhizal symbiosis.</title>
        <authorList>
            <consortium name="DOE Joint Genome Institute"/>
            <person name="Martino E."/>
            <person name="Morin E."/>
            <person name="Grelet G."/>
            <person name="Kuo A."/>
            <person name="Kohler A."/>
            <person name="Daghino S."/>
            <person name="Barry K."/>
            <person name="Choi C."/>
            <person name="Cichocki N."/>
            <person name="Clum A."/>
            <person name="Copeland A."/>
            <person name="Hainaut M."/>
            <person name="Haridas S."/>
            <person name="Labutti K."/>
            <person name="Lindquist E."/>
            <person name="Lipzen A."/>
            <person name="Khouja H.-R."/>
            <person name="Murat C."/>
            <person name="Ohm R."/>
            <person name="Olson A."/>
            <person name="Spatafora J."/>
            <person name="Veneault-Fourrey C."/>
            <person name="Henrissat B."/>
            <person name="Grigoriev I."/>
            <person name="Martin F."/>
            <person name="Perotto S."/>
        </authorList>
    </citation>
    <scope>NUCLEOTIDE SEQUENCE [LARGE SCALE GENOMIC DNA]</scope>
    <source>
        <strain evidence="3 4">E</strain>
    </source>
</reference>
<gene>
    <name evidence="3" type="ORF">K444DRAFT_712497</name>
</gene>
<accession>A0A2J6SFP4</accession>
<dbReference type="EMBL" id="KZ613920">
    <property type="protein sequence ID" value="PMD49570.1"/>
    <property type="molecule type" value="Genomic_DNA"/>
</dbReference>
<dbReference type="PANTHER" id="PTHR43477:SF1">
    <property type="entry name" value="DIHYDROANTICAPSIN 7-DEHYDROGENASE"/>
    <property type="match status" value="1"/>
</dbReference>
<dbReference type="SUPFAM" id="SSF51735">
    <property type="entry name" value="NAD(P)-binding Rossmann-fold domains"/>
    <property type="match status" value="1"/>
</dbReference>
<organism evidence="3 4">
    <name type="scientific">Hyaloscypha bicolor E</name>
    <dbReference type="NCBI Taxonomy" id="1095630"/>
    <lineage>
        <taxon>Eukaryota</taxon>
        <taxon>Fungi</taxon>
        <taxon>Dikarya</taxon>
        <taxon>Ascomycota</taxon>
        <taxon>Pezizomycotina</taxon>
        <taxon>Leotiomycetes</taxon>
        <taxon>Helotiales</taxon>
        <taxon>Hyaloscyphaceae</taxon>
        <taxon>Hyaloscypha</taxon>
        <taxon>Hyaloscypha bicolor</taxon>
    </lineage>
</organism>
<dbReference type="STRING" id="1095630.A0A2J6SFP4"/>
<name>A0A2J6SFP4_9HELO</name>
<evidence type="ECO:0000256" key="1">
    <source>
        <dbReference type="ARBA" id="ARBA00006484"/>
    </source>
</evidence>
<proteinExistence type="inferred from homology"/>
<sequence>MAPSFGSKIVLIIGAERGIGRGASIKLAKLGATLALTDINEASLDKTCNLCTSTNHHYTSAFDVGSTEKCNEYVSVIISKYNGIDHIFNCIGINGVYQSTVDVTDAHWDKMFNTNAKGFLNITRACIPYLKSGAPLENPISAFGISPVASFAAYCATNAAVIGFSMNMALELGPRGIRTNIIVSKAMRAPTNVQRGDFVVDRGAEDITDVVAFLFSDESRYMNGSAVKLQAAFCENNIKGLDPAF</sequence>
<dbReference type="Proteomes" id="UP000235371">
    <property type="component" value="Unassembled WGS sequence"/>
</dbReference>
<protein>
    <submittedName>
        <fullName evidence="3">NAD(P)-binding protein</fullName>
    </submittedName>
</protein>
<dbReference type="OrthoDB" id="1669814at2759"/>
<dbReference type="PRINTS" id="PR00081">
    <property type="entry name" value="GDHRDH"/>
</dbReference>
<comment type="similarity">
    <text evidence="1">Belongs to the short-chain dehydrogenases/reductases (SDR) family.</text>
</comment>
<evidence type="ECO:0000313" key="4">
    <source>
        <dbReference type="Proteomes" id="UP000235371"/>
    </source>
</evidence>
<keyword evidence="2" id="KW-0560">Oxidoreductase</keyword>
<dbReference type="InterPro" id="IPR002347">
    <property type="entry name" value="SDR_fam"/>
</dbReference>
<dbReference type="GO" id="GO:0016491">
    <property type="term" value="F:oxidoreductase activity"/>
    <property type="evidence" value="ECO:0007669"/>
    <property type="project" value="UniProtKB-KW"/>
</dbReference>
<dbReference type="GeneID" id="36596355"/>
<evidence type="ECO:0000256" key="2">
    <source>
        <dbReference type="ARBA" id="ARBA00023002"/>
    </source>
</evidence>
<dbReference type="InterPro" id="IPR036291">
    <property type="entry name" value="NAD(P)-bd_dom_sf"/>
</dbReference>
<dbReference type="InterPro" id="IPR051122">
    <property type="entry name" value="SDR_DHRS6-like"/>
</dbReference>
<dbReference type="InParanoid" id="A0A2J6SFP4"/>